<reference evidence="10" key="1">
    <citation type="journal article" date="2019" name="Int. J. Syst. Evol. Microbiol.">
        <title>The Global Catalogue of Microorganisms (GCM) 10K type strain sequencing project: providing services to taxonomists for standard genome sequencing and annotation.</title>
        <authorList>
            <consortium name="The Broad Institute Genomics Platform"/>
            <consortium name="The Broad Institute Genome Sequencing Center for Infectious Disease"/>
            <person name="Wu L."/>
            <person name="Ma J."/>
        </authorList>
    </citation>
    <scope>NUCLEOTIDE SEQUENCE [LARGE SCALE GENOMIC DNA]</scope>
    <source>
        <strain evidence="10">ICMP 6774ER</strain>
    </source>
</reference>
<keyword evidence="4 7" id="KW-1133">Transmembrane helix</keyword>
<dbReference type="Pfam" id="PF02687">
    <property type="entry name" value="FtsX"/>
    <property type="match status" value="1"/>
</dbReference>
<dbReference type="PANTHER" id="PTHR30572:SF4">
    <property type="entry name" value="ABC TRANSPORTER PERMEASE YTRF"/>
    <property type="match status" value="1"/>
</dbReference>
<name>A0ABW4T4Z2_9ACTN</name>
<dbReference type="PANTHER" id="PTHR30572">
    <property type="entry name" value="MEMBRANE COMPONENT OF TRANSPORTER-RELATED"/>
    <property type="match status" value="1"/>
</dbReference>
<feature type="transmembrane region" description="Helical" evidence="7">
    <location>
        <begin position="48"/>
        <end position="68"/>
    </location>
</feature>
<comment type="subcellular location">
    <subcellularLocation>
        <location evidence="1">Cell membrane</location>
        <topology evidence="1">Multi-pass membrane protein</topology>
    </subcellularLocation>
</comment>
<evidence type="ECO:0000256" key="6">
    <source>
        <dbReference type="ARBA" id="ARBA00038076"/>
    </source>
</evidence>
<keyword evidence="5 7" id="KW-0472">Membrane</keyword>
<comment type="similarity">
    <text evidence="6">Belongs to the ABC-4 integral membrane protein family.</text>
</comment>
<dbReference type="RefSeq" id="WP_379575620.1">
    <property type="nucleotide sequence ID" value="NZ_JBHUFV010000043.1"/>
</dbReference>
<feature type="transmembrane region" description="Helical" evidence="7">
    <location>
        <begin position="6"/>
        <end position="27"/>
    </location>
</feature>
<dbReference type="InterPro" id="IPR003838">
    <property type="entry name" value="ABC3_permease_C"/>
</dbReference>
<evidence type="ECO:0000256" key="5">
    <source>
        <dbReference type="ARBA" id="ARBA00023136"/>
    </source>
</evidence>
<sequence>MVGFSSVFAVLLTLVAALGVFNTVLLNTRERRRDLGMLKSIGMTPWQVTAMTTTSMALLGAASGLLGIPLGMAGHRIVVDNVGSVVFPDSVKAV</sequence>
<evidence type="ECO:0000259" key="8">
    <source>
        <dbReference type="Pfam" id="PF02687"/>
    </source>
</evidence>
<evidence type="ECO:0000256" key="2">
    <source>
        <dbReference type="ARBA" id="ARBA00022475"/>
    </source>
</evidence>
<comment type="caution">
    <text evidence="9">The sequence shown here is derived from an EMBL/GenBank/DDBJ whole genome shotgun (WGS) entry which is preliminary data.</text>
</comment>
<organism evidence="9 10">
    <name type="scientific">Nonomuraea mangrovi</name>
    <dbReference type="NCBI Taxonomy" id="2316207"/>
    <lineage>
        <taxon>Bacteria</taxon>
        <taxon>Bacillati</taxon>
        <taxon>Actinomycetota</taxon>
        <taxon>Actinomycetes</taxon>
        <taxon>Streptosporangiales</taxon>
        <taxon>Streptosporangiaceae</taxon>
        <taxon>Nonomuraea</taxon>
    </lineage>
</organism>
<evidence type="ECO:0000313" key="9">
    <source>
        <dbReference type="EMBL" id="MFD1935504.1"/>
    </source>
</evidence>
<evidence type="ECO:0000256" key="7">
    <source>
        <dbReference type="SAM" id="Phobius"/>
    </source>
</evidence>
<keyword evidence="2" id="KW-1003">Cell membrane</keyword>
<dbReference type="InterPro" id="IPR050250">
    <property type="entry name" value="Macrolide_Exporter_MacB"/>
</dbReference>
<protein>
    <submittedName>
        <fullName evidence="9">FtsX-like permease family protein</fullName>
    </submittedName>
</protein>
<evidence type="ECO:0000313" key="10">
    <source>
        <dbReference type="Proteomes" id="UP001597368"/>
    </source>
</evidence>
<keyword evidence="10" id="KW-1185">Reference proteome</keyword>
<dbReference type="EMBL" id="JBHUFV010000043">
    <property type="protein sequence ID" value="MFD1935504.1"/>
    <property type="molecule type" value="Genomic_DNA"/>
</dbReference>
<accession>A0ABW4T4Z2</accession>
<evidence type="ECO:0000256" key="3">
    <source>
        <dbReference type="ARBA" id="ARBA00022692"/>
    </source>
</evidence>
<proteinExistence type="inferred from homology"/>
<feature type="domain" description="ABC3 transporter permease C-terminal" evidence="8">
    <location>
        <begin position="7"/>
        <end position="78"/>
    </location>
</feature>
<evidence type="ECO:0000256" key="4">
    <source>
        <dbReference type="ARBA" id="ARBA00022989"/>
    </source>
</evidence>
<dbReference type="Proteomes" id="UP001597368">
    <property type="component" value="Unassembled WGS sequence"/>
</dbReference>
<evidence type="ECO:0000256" key="1">
    <source>
        <dbReference type="ARBA" id="ARBA00004651"/>
    </source>
</evidence>
<gene>
    <name evidence="9" type="ORF">ACFSKW_28930</name>
</gene>
<keyword evidence="3 7" id="KW-0812">Transmembrane</keyword>